<dbReference type="EMBL" id="UINC01052579">
    <property type="protein sequence ID" value="SVB68068.1"/>
    <property type="molecule type" value="Genomic_DNA"/>
</dbReference>
<dbReference type="AlphaFoldDB" id="A0A382FYE1"/>
<proteinExistence type="predicted"/>
<feature type="non-terminal residue" evidence="1">
    <location>
        <position position="27"/>
    </location>
</feature>
<organism evidence="1">
    <name type="scientific">marine metagenome</name>
    <dbReference type="NCBI Taxonomy" id="408172"/>
    <lineage>
        <taxon>unclassified sequences</taxon>
        <taxon>metagenomes</taxon>
        <taxon>ecological metagenomes</taxon>
    </lineage>
</organism>
<protein>
    <submittedName>
        <fullName evidence="1">Uncharacterized protein</fullName>
    </submittedName>
</protein>
<gene>
    <name evidence="1" type="ORF">METZ01_LOCUS220922</name>
</gene>
<accession>A0A382FYE1</accession>
<name>A0A382FYE1_9ZZZZ</name>
<evidence type="ECO:0000313" key="1">
    <source>
        <dbReference type="EMBL" id="SVB68068.1"/>
    </source>
</evidence>
<reference evidence="1" key="1">
    <citation type="submission" date="2018-05" db="EMBL/GenBank/DDBJ databases">
        <authorList>
            <person name="Lanie J.A."/>
            <person name="Ng W.-L."/>
            <person name="Kazmierczak K.M."/>
            <person name="Andrzejewski T.M."/>
            <person name="Davidsen T.M."/>
            <person name="Wayne K.J."/>
            <person name="Tettelin H."/>
            <person name="Glass J.I."/>
            <person name="Rusch D."/>
            <person name="Podicherti R."/>
            <person name="Tsui H.-C.T."/>
            <person name="Winkler M.E."/>
        </authorList>
    </citation>
    <scope>NUCLEOTIDE SEQUENCE</scope>
</reference>
<sequence>MADRFRIAVSSDFIKPDGSPAFPMFDM</sequence>